<evidence type="ECO:0000256" key="3">
    <source>
        <dbReference type="ARBA" id="ARBA00022989"/>
    </source>
</evidence>
<dbReference type="GO" id="GO:0097347">
    <property type="term" value="C:TAM protein secretion complex"/>
    <property type="evidence" value="ECO:0007669"/>
    <property type="project" value="TreeGrafter"/>
</dbReference>
<evidence type="ECO:0000313" key="7">
    <source>
        <dbReference type="EMBL" id="NYS24653.1"/>
    </source>
</evidence>
<evidence type="ECO:0000256" key="2">
    <source>
        <dbReference type="ARBA" id="ARBA00022692"/>
    </source>
</evidence>
<evidence type="ECO:0000256" key="4">
    <source>
        <dbReference type="ARBA" id="ARBA00023136"/>
    </source>
</evidence>
<accession>A0A7Z0KZR6</accession>
<comment type="caution">
    <text evidence="7">The sequence shown here is derived from an EMBL/GenBank/DDBJ whole genome shotgun (WGS) entry which is preliminary data.</text>
</comment>
<protein>
    <submittedName>
        <fullName evidence="7">Translocation/assembly module TamB domain-containing protein</fullName>
    </submittedName>
</protein>
<dbReference type="Pfam" id="PF04357">
    <property type="entry name" value="TamB"/>
    <property type="match status" value="1"/>
</dbReference>
<dbReference type="PANTHER" id="PTHR36985:SF1">
    <property type="entry name" value="TRANSLOCATION AND ASSEMBLY MODULE SUBUNIT TAMB"/>
    <property type="match status" value="1"/>
</dbReference>
<evidence type="ECO:0000256" key="1">
    <source>
        <dbReference type="ARBA" id="ARBA00004167"/>
    </source>
</evidence>
<dbReference type="InterPro" id="IPR007452">
    <property type="entry name" value="TamB_C"/>
</dbReference>
<evidence type="ECO:0000259" key="6">
    <source>
        <dbReference type="Pfam" id="PF04357"/>
    </source>
</evidence>
<organism evidence="7 8">
    <name type="scientific">Rhabdonatronobacter sediminivivens</name>
    <dbReference type="NCBI Taxonomy" id="2743469"/>
    <lineage>
        <taxon>Bacteria</taxon>
        <taxon>Pseudomonadati</taxon>
        <taxon>Pseudomonadota</taxon>
        <taxon>Alphaproteobacteria</taxon>
        <taxon>Rhodobacterales</taxon>
        <taxon>Paracoccaceae</taxon>
        <taxon>Rhabdonatronobacter</taxon>
    </lineage>
</organism>
<reference evidence="7 8" key="1">
    <citation type="journal article" date="2000" name="Arch. Microbiol.">
        <title>Rhodobaca bogoriensis gen. nov. and sp. nov., an alkaliphilic purple nonsulfur bacterium from African Rift Valley soda lakes.</title>
        <authorList>
            <person name="Milford A.D."/>
            <person name="Achenbach L.A."/>
            <person name="Jung D.O."/>
            <person name="Madigan M.T."/>
        </authorList>
    </citation>
    <scope>NUCLEOTIDE SEQUENCE [LARGE SCALE GENOMIC DNA]</scope>
    <source>
        <strain evidence="7 8">2376</strain>
    </source>
</reference>
<dbReference type="EMBL" id="JACBXS010000010">
    <property type="protein sequence ID" value="NYS24653.1"/>
    <property type="molecule type" value="Genomic_DNA"/>
</dbReference>
<keyword evidence="5" id="KW-0732">Signal</keyword>
<evidence type="ECO:0000313" key="8">
    <source>
        <dbReference type="Proteomes" id="UP000529417"/>
    </source>
</evidence>
<keyword evidence="4" id="KW-0472">Membrane</keyword>
<feature type="domain" description="Translocation and assembly module TamB C-terminal" evidence="6">
    <location>
        <begin position="1034"/>
        <end position="1378"/>
    </location>
</feature>
<keyword evidence="8" id="KW-1185">Reference proteome</keyword>
<gene>
    <name evidence="7" type="ORF">HUK65_06575</name>
</gene>
<dbReference type="Proteomes" id="UP000529417">
    <property type="component" value="Unassembled WGS sequence"/>
</dbReference>
<proteinExistence type="predicted"/>
<keyword evidence="3" id="KW-1133">Transmembrane helix</keyword>
<sequence>MRRFLVLLAALVLGLTLTPAAHAQSGEDDVGFITRQLQELLSEAGREVRIRGFRGALSSRATIDEMTILDDDGEWLILRDATMQWNRSALLARRIEIREITARELIILRPPVTDDDTLPAPEARDEPATPFALPELPVSVQLGQLQVDRIELGAPFLGREVALSAAGSASLADGAGQAALRIERIDGAEGEFDLDAAFSNLTRELSLDLTLSEGPDGIAANLLGIPDRPATSLTIAGTGPLDDFAAEIAVGTDGEERIEGSVSLSGDGTETPQVLGIDIAGDLQPFLEADFQPFFGSESRLRTQARRDPDGRMHLEELLVQTELLDLQGSAELAAGGIPEMIDLRGQIASANGERVVLPIGGPRTTIERADLQVSFLAEESEDWELEFDIRDFRRPDITIDRLQTSGIGRISQGDDGALQVVDAVVDYNADGIAPADPALAQAIGTQVTGSTGIIWRVGEPFYIPGLLVEGEDYWAQGEATFDDGLLQLDLQAELSRLNRFSMLAGRDLSGAVAGEVRGTVSPLTGGFDLDTAVIGQNLAIGIEEVDRLLSGRSEIRVEARRGADGITLRHLSANAQTLMAELTGIIRTDGLALEGGLDFADLSVLGDQYGGALDAQVDLRSENGSERLMMTASGQDLAFGIDEADRLLAGRSEIRLDAQRRGEVITINNLTANAQTLLAEVTGTIRGNDLALDGALDFSDLSVLGAQYGGALDATVALRSENGAERLVLDATGRDLSIGQPEADRALRGETALRVNALRRAEVITLDEATVSNAALSAAVQGRIASGASVLDLEFDLPSLGALRPELGGALQGSATLREDGETRRLGLDVTGTGLRAGIAQADGLLAGTTRLTAQVTERSGDIFIEDADLRNPQLNARVSGEASGATRQMRIEARLNDLAQVVPGIGGALQVSGTVRETDSGFNLNLTAGGPAGITLQASGDIGRDLQANLSASGQGDLTVINPQIEPGSIQGPVQFDLRINGPLALESVSGTATVAGASFVQPAAHLRLVDIAARAELRGGRADVDVRGGSARGGRFSVTGFAELTGARRVDMQLALNELGVADPQLFQTTVSGTAAFTGALTGDRLVSGALQLGPTEIRIPSTGLGGPGYVPPNLRHVNDSAAARQTRARAGIMTGETHGRTPRPIRLDLSLDAPNRVFIRGRGLDAELGGGLRLTGTTRDVIPIGQFSLIRGRLDLLGNRFTLTEGFASMQGEFMPFVRLVATTQSDGVTTSIIVEGEAAAPQITFASVPELPEEEVVSRLIFNRDLSSLSVFQAAQLASAVATLTGRGGNGFMERLRSSVGLDDLDITTDEDGNAALRAGRYLTENIYTDVVLDPQGRSEVSVNLDVSPSVTVRGRVDERGRTGVGVFFERDY</sequence>
<comment type="subcellular location">
    <subcellularLocation>
        <location evidence="1">Membrane</location>
        <topology evidence="1">Single-pass membrane protein</topology>
    </subcellularLocation>
</comment>
<dbReference type="GO" id="GO:0005886">
    <property type="term" value="C:plasma membrane"/>
    <property type="evidence" value="ECO:0007669"/>
    <property type="project" value="InterPro"/>
</dbReference>
<feature type="chain" id="PRO_5031392659" evidence="5">
    <location>
        <begin position="24"/>
        <end position="1378"/>
    </location>
</feature>
<name>A0A7Z0KZR6_9RHOB</name>
<dbReference type="PANTHER" id="PTHR36985">
    <property type="entry name" value="TRANSLOCATION AND ASSEMBLY MODULE SUBUNIT TAMB"/>
    <property type="match status" value="1"/>
</dbReference>
<evidence type="ECO:0000256" key="5">
    <source>
        <dbReference type="SAM" id="SignalP"/>
    </source>
</evidence>
<dbReference type="GO" id="GO:0009306">
    <property type="term" value="P:protein secretion"/>
    <property type="evidence" value="ECO:0007669"/>
    <property type="project" value="InterPro"/>
</dbReference>
<dbReference type="RefSeq" id="WP_179905357.1">
    <property type="nucleotide sequence ID" value="NZ_JACBXS010000010.1"/>
</dbReference>
<feature type="signal peptide" evidence="5">
    <location>
        <begin position="1"/>
        <end position="23"/>
    </location>
</feature>
<keyword evidence="2" id="KW-0812">Transmembrane</keyword>